<organism evidence="4 5">
    <name type="scientific">Paenibacillus cellulosilyticus</name>
    <dbReference type="NCBI Taxonomy" id="375489"/>
    <lineage>
        <taxon>Bacteria</taxon>
        <taxon>Bacillati</taxon>
        <taxon>Bacillota</taxon>
        <taxon>Bacilli</taxon>
        <taxon>Bacillales</taxon>
        <taxon>Paenibacillaceae</taxon>
        <taxon>Paenibacillus</taxon>
    </lineage>
</organism>
<evidence type="ECO:0000256" key="2">
    <source>
        <dbReference type="SAM" id="MobiDB-lite"/>
    </source>
</evidence>
<dbReference type="Gene3D" id="1.20.1250.20">
    <property type="entry name" value="MFS general substrate transporter like domains"/>
    <property type="match status" value="1"/>
</dbReference>
<comment type="caution">
    <text evidence="4">The sequence shown here is derived from an EMBL/GenBank/DDBJ whole genome shotgun (WGS) entry which is preliminary data.</text>
</comment>
<dbReference type="InterPro" id="IPR052528">
    <property type="entry name" value="Sugar_transport-like"/>
</dbReference>
<name>A0A2V2Z7T2_9BACL</name>
<sequence length="457" mass="50370">MAEEAAGKRMSGRLDGQSRRLMAVHGMYAAASALSGTFIPVYLWKAQESFASIGWFCMSQYIVSGLLFWIAGKWVKEHNKMIVFRLGIALSGCFYFTVLLLGPSAYRWVVPIGILDGLALGLFWLSYNIIYFEVTEADNRDRYNGIAGLLGAAAGIVAPWLSGFIITTSRNQIGYRIIFTASLIVLAGAVIVSLGLKNRDTEGHYDWMLPFKQLKERGNPWRRFAIAITTQGIRDSVFMFLVGLTVYVATHNEQKVGNYALITSAVALVSFWFVGRSMRMNRRSGAMLIGVLALSAVILPLFFGIRYPLLLIFGVGTALLTPLYMIPITSSVFDLIGRNEESVKQREELIVLRELALTFGRAIGMTAYLLVLTRTHSPAAITWLLFGVGSMPIVGWIATRHLLNRTAAGGNASHAAYRKEDAYASHRTIDNGPHWRHASDSAKKAGDRSGRRGAGQA</sequence>
<feature type="transmembrane region" description="Helical" evidence="3">
    <location>
        <begin position="143"/>
        <end position="167"/>
    </location>
</feature>
<dbReference type="GO" id="GO:0005886">
    <property type="term" value="C:plasma membrane"/>
    <property type="evidence" value="ECO:0007669"/>
    <property type="project" value="UniProtKB-SubCell"/>
</dbReference>
<evidence type="ECO:0000256" key="3">
    <source>
        <dbReference type="SAM" id="Phobius"/>
    </source>
</evidence>
<feature type="transmembrane region" description="Helical" evidence="3">
    <location>
        <begin position="232"/>
        <end position="250"/>
    </location>
</feature>
<reference evidence="4 5" key="1">
    <citation type="submission" date="2018-05" db="EMBL/GenBank/DDBJ databases">
        <title>Genomic Encyclopedia of Type Strains, Phase III (KMG-III): the genomes of soil and plant-associated and newly described type strains.</title>
        <authorList>
            <person name="Whitman W."/>
        </authorList>
    </citation>
    <scope>NUCLEOTIDE SEQUENCE [LARGE SCALE GENOMIC DNA]</scope>
    <source>
        <strain evidence="4 5">CECT 5696</strain>
    </source>
</reference>
<protein>
    <submittedName>
        <fullName evidence="4">YQGE family putative transporter</fullName>
    </submittedName>
</protein>
<feature type="transmembrane region" description="Helical" evidence="3">
    <location>
        <begin position="286"/>
        <end position="305"/>
    </location>
</feature>
<evidence type="ECO:0000313" key="5">
    <source>
        <dbReference type="Proteomes" id="UP000246635"/>
    </source>
</evidence>
<gene>
    <name evidence="4" type="ORF">DFQ01_102309</name>
</gene>
<keyword evidence="5" id="KW-1185">Reference proteome</keyword>
<dbReference type="InterPro" id="IPR011701">
    <property type="entry name" value="MFS"/>
</dbReference>
<feature type="transmembrane region" description="Helical" evidence="3">
    <location>
        <begin position="82"/>
        <end position="102"/>
    </location>
</feature>
<feature type="region of interest" description="Disordered" evidence="2">
    <location>
        <begin position="428"/>
        <end position="457"/>
    </location>
</feature>
<feature type="transmembrane region" description="Helical" evidence="3">
    <location>
        <begin position="349"/>
        <end position="371"/>
    </location>
</feature>
<accession>A0A2V2Z7T2</accession>
<dbReference type="EMBL" id="QGTQ01000002">
    <property type="protein sequence ID" value="PWW07416.1"/>
    <property type="molecule type" value="Genomic_DNA"/>
</dbReference>
<feature type="transmembrane region" description="Helical" evidence="3">
    <location>
        <begin position="311"/>
        <end position="337"/>
    </location>
</feature>
<proteinExistence type="predicted"/>
<keyword evidence="3" id="KW-0472">Membrane</keyword>
<keyword evidence="3" id="KW-1133">Transmembrane helix</keyword>
<feature type="transmembrane region" description="Helical" evidence="3">
    <location>
        <begin position="108"/>
        <end position="131"/>
    </location>
</feature>
<feature type="transmembrane region" description="Helical" evidence="3">
    <location>
        <begin position="377"/>
        <end position="398"/>
    </location>
</feature>
<dbReference type="GO" id="GO:0022857">
    <property type="term" value="F:transmembrane transporter activity"/>
    <property type="evidence" value="ECO:0007669"/>
    <property type="project" value="InterPro"/>
</dbReference>
<dbReference type="SUPFAM" id="SSF103473">
    <property type="entry name" value="MFS general substrate transporter"/>
    <property type="match status" value="1"/>
</dbReference>
<dbReference type="InterPro" id="IPR036259">
    <property type="entry name" value="MFS_trans_sf"/>
</dbReference>
<feature type="transmembrane region" description="Helical" evidence="3">
    <location>
        <begin position="256"/>
        <end position="274"/>
    </location>
</feature>
<dbReference type="Proteomes" id="UP000246635">
    <property type="component" value="Unassembled WGS sequence"/>
</dbReference>
<dbReference type="CDD" id="cd06174">
    <property type="entry name" value="MFS"/>
    <property type="match status" value="1"/>
</dbReference>
<dbReference type="RefSeq" id="WP_245946522.1">
    <property type="nucleotide sequence ID" value="NZ_CP054612.1"/>
</dbReference>
<feature type="transmembrane region" description="Helical" evidence="3">
    <location>
        <begin position="173"/>
        <end position="196"/>
    </location>
</feature>
<evidence type="ECO:0000313" key="4">
    <source>
        <dbReference type="EMBL" id="PWW07416.1"/>
    </source>
</evidence>
<feature type="compositionally biased region" description="Basic and acidic residues" evidence="2">
    <location>
        <begin position="437"/>
        <end position="450"/>
    </location>
</feature>
<comment type="subcellular location">
    <subcellularLocation>
        <location evidence="1">Cell membrane</location>
        <topology evidence="1">Multi-pass membrane protein</topology>
    </subcellularLocation>
</comment>
<dbReference type="AlphaFoldDB" id="A0A2V2Z7T2"/>
<feature type="transmembrane region" description="Helical" evidence="3">
    <location>
        <begin position="21"/>
        <end position="44"/>
    </location>
</feature>
<dbReference type="PANTHER" id="PTHR23526:SF2">
    <property type="entry name" value="MAJOR FACILITATOR SUPERFAMILY (MFS) PROFILE DOMAIN-CONTAINING PROTEIN"/>
    <property type="match status" value="1"/>
</dbReference>
<evidence type="ECO:0000256" key="1">
    <source>
        <dbReference type="ARBA" id="ARBA00004651"/>
    </source>
</evidence>
<dbReference type="Pfam" id="PF07690">
    <property type="entry name" value="MFS_1"/>
    <property type="match status" value="1"/>
</dbReference>
<dbReference type="PANTHER" id="PTHR23526">
    <property type="entry name" value="INTEGRAL MEMBRANE TRANSPORT PROTEIN-RELATED"/>
    <property type="match status" value="1"/>
</dbReference>
<keyword evidence="3" id="KW-0812">Transmembrane</keyword>
<feature type="transmembrane region" description="Helical" evidence="3">
    <location>
        <begin position="50"/>
        <end position="70"/>
    </location>
</feature>